<reference evidence="1 2" key="1">
    <citation type="submission" date="2020-07" db="EMBL/GenBank/DDBJ databases">
        <title>Complete genome and description of Corynebacterium incognita strain Marseille-Q3630 sp. nov.</title>
        <authorList>
            <person name="Boxberger M."/>
        </authorList>
    </citation>
    <scope>NUCLEOTIDE SEQUENCE [LARGE SCALE GENOMIC DNA]</scope>
    <source>
        <strain evidence="1 2">Marseille-Q3630</strain>
    </source>
</reference>
<dbReference type="KEGG" id="cik:H0194_09785"/>
<sequence>MFSWLLLIVVLVALVAVGTYAWGSIFGSGEVMEEHPDASEVNRVNREHVEAGELDKVAFDVVPRGYRQDQVDALLAELAKKK</sequence>
<dbReference type="Proteomes" id="UP000515743">
    <property type="component" value="Chromosome"/>
</dbReference>
<accession>A0A7G7CP01</accession>
<dbReference type="RefSeq" id="WP_185175692.1">
    <property type="nucleotide sequence ID" value="NZ_CP059404.1"/>
</dbReference>
<organism evidence="1 2">
    <name type="scientific">Corynebacterium incognita</name>
    <dbReference type="NCBI Taxonomy" id="2754725"/>
    <lineage>
        <taxon>Bacteria</taxon>
        <taxon>Bacillati</taxon>
        <taxon>Actinomycetota</taxon>
        <taxon>Actinomycetes</taxon>
        <taxon>Mycobacteriales</taxon>
        <taxon>Corynebacteriaceae</taxon>
        <taxon>Corynebacterium</taxon>
    </lineage>
</organism>
<evidence type="ECO:0000313" key="2">
    <source>
        <dbReference type="Proteomes" id="UP000515743"/>
    </source>
</evidence>
<proteinExistence type="predicted"/>
<dbReference type="InterPro" id="IPR019933">
    <property type="entry name" value="DivIVA_domain"/>
</dbReference>
<dbReference type="NCBIfam" id="TIGR03544">
    <property type="entry name" value="DivI1A_domain"/>
    <property type="match status" value="1"/>
</dbReference>
<dbReference type="AlphaFoldDB" id="A0A7G7CP01"/>
<protein>
    <submittedName>
        <fullName evidence="1">DivIVA domain-containing protein</fullName>
    </submittedName>
</protein>
<keyword evidence="2" id="KW-1185">Reference proteome</keyword>
<name>A0A7G7CP01_9CORY</name>
<gene>
    <name evidence="1" type="ORF">H0194_09785</name>
</gene>
<evidence type="ECO:0000313" key="1">
    <source>
        <dbReference type="EMBL" id="QNE89317.1"/>
    </source>
</evidence>
<dbReference type="EMBL" id="CP059404">
    <property type="protein sequence ID" value="QNE89317.1"/>
    <property type="molecule type" value="Genomic_DNA"/>
</dbReference>